<name>A0A2P5BT10_TREOI</name>
<keyword evidence="8" id="KW-1185">Reference proteome</keyword>
<dbReference type="Pfam" id="PF03936">
    <property type="entry name" value="Terpene_synth_C"/>
    <property type="match status" value="1"/>
</dbReference>
<organism evidence="7 8">
    <name type="scientific">Trema orientale</name>
    <name type="common">Charcoal tree</name>
    <name type="synonym">Celtis orientalis</name>
    <dbReference type="NCBI Taxonomy" id="63057"/>
    <lineage>
        <taxon>Eukaryota</taxon>
        <taxon>Viridiplantae</taxon>
        <taxon>Streptophyta</taxon>
        <taxon>Embryophyta</taxon>
        <taxon>Tracheophyta</taxon>
        <taxon>Spermatophyta</taxon>
        <taxon>Magnoliopsida</taxon>
        <taxon>eudicotyledons</taxon>
        <taxon>Gunneridae</taxon>
        <taxon>Pentapetalae</taxon>
        <taxon>rosids</taxon>
        <taxon>fabids</taxon>
        <taxon>Rosales</taxon>
        <taxon>Cannabaceae</taxon>
        <taxon>Trema</taxon>
    </lineage>
</organism>
<dbReference type="GO" id="GO:0000287">
    <property type="term" value="F:magnesium ion binding"/>
    <property type="evidence" value="ECO:0007669"/>
    <property type="project" value="InterPro"/>
</dbReference>
<dbReference type="Proteomes" id="UP000237000">
    <property type="component" value="Unassembled WGS sequence"/>
</dbReference>
<feature type="domain" description="Terpene synthase N-terminal" evidence="5">
    <location>
        <begin position="129"/>
        <end position="201"/>
    </location>
</feature>
<evidence type="ECO:0000259" key="6">
    <source>
        <dbReference type="Pfam" id="PF03936"/>
    </source>
</evidence>
<dbReference type="InterPro" id="IPR001906">
    <property type="entry name" value="Terpene_synth_N"/>
</dbReference>
<dbReference type="InterPro" id="IPR050148">
    <property type="entry name" value="Terpene_synthase-like"/>
</dbReference>
<proteinExistence type="predicted"/>
<dbReference type="Gene3D" id="1.50.10.130">
    <property type="entry name" value="Terpene synthase, N-terminal domain"/>
    <property type="match status" value="2"/>
</dbReference>
<dbReference type="EMBL" id="JXTC01000466">
    <property type="protein sequence ID" value="PON51936.1"/>
    <property type="molecule type" value="Genomic_DNA"/>
</dbReference>
<dbReference type="STRING" id="63057.A0A2P5BT10"/>
<evidence type="ECO:0000256" key="4">
    <source>
        <dbReference type="ARBA" id="ARBA00023239"/>
    </source>
</evidence>
<dbReference type="InterPro" id="IPR005630">
    <property type="entry name" value="Terpene_synthase_metal-bd"/>
</dbReference>
<keyword evidence="3" id="KW-0460">Magnesium</keyword>
<dbReference type="InterPro" id="IPR008949">
    <property type="entry name" value="Isoprenoid_synthase_dom_sf"/>
</dbReference>
<dbReference type="PANTHER" id="PTHR31225">
    <property type="entry name" value="OS04G0344100 PROTEIN-RELATED"/>
    <property type="match status" value="1"/>
</dbReference>
<dbReference type="InterPro" id="IPR008930">
    <property type="entry name" value="Terpenoid_cyclase/PrenylTrfase"/>
</dbReference>
<dbReference type="GO" id="GO:0010333">
    <property type="term" value="F:terpene synthase activity"/>
    <property type="evidence" value="ECO:0007669"/>
    <property type="project" value="InterPro"/>
</dbReference>
<evidence type="ECO:0000256" key="3">
    <source>
        <dbReference type="ARBA" id="ARBA00022842"/>
    </source>
</evidence>
<dbReference type="Gene3D" id="1.10.600.10">
    <property type="entry name" value="Farnesyl Diphosphate Synthase"/>
    <property type="match status" value="2"/>
</dbReference>
<reference evidence="8" key="1">
    <citation type="submission" date="2016-06" db="EMBL/GenBank/DDBJ databases">
        <title>Parallel loss of symbiosis genes in relatives of nitrogen-fixing non-legume Parasponia.</title>
        <authorList>
            <person name="Van Velzen R."/>
            <person name="Holmer R."/>
            <person name="Bu F."/>
            <person name="Rutten L."/>
            <person name="Van Zeijl A."/>
            <person name="Liu W."/>
            <person name="Santuari L."/>
            <person name="Cao Q."/>
            <person name="Sharma T."/>
            <person name="Shen D."/>
            <person name="Roswanjaya Y."/>
            <person name="Wardhani T."/>
            <person name="Kalhor M.S."/>
            <person name="Jansen J."/>
            <person name="Van den Hoogen J."/>
            <person name="Gungor B."/>
            <person name="Hartog M."/>
            <person name="Hontelez J."/>
            <person name="Verver J."/>
            <person name="Yang W.-C."/>
            <person name="Schijlen E."/>
            <person name="Repin R."/>
            <person name="Schilthuizen M."/>
            <person name="Schranz E."/>
            <person name="Heidstra R."/>
            <person name="Miyata K."/>
            <person name="Fedorova E."/>
            <person name="Kohlen W."/>
            <person name="Bisseling T."/>
            <person name="Smit S."/>
            <person name="Geurts R."/>
        </authorList>
    </citation>
    <scope>NUCLEOTIDE SEQUENCE [LARGE SCALE GENOMIC DNA]</scope>
    <source>
        <strain evidence="8">cv. RG33-2</strain>
    </source>
</reference>
<dbReference type="SUPFAM" id="SSF48576">
    <property type="entry name" value="Terpenoid synthases"/>
    <property type="match status" value="1"/>
</dbReference>
<dbReference type="OrthoDB" id="1936865at2759"/>
<dbReference type="PANTHER" id="PTHR31225:SF98">
    <property type="entry name" value="TERPENE SYNTHASE 9-RELATED"/>
    <property type="match status" value="1"/>
</dbReference>
<evidence type="ECO:0000256" key="2">
    <source>
        <dbReference type="ARBA" id="ARBA00022723"/>
    </source>
</evidence>
<dbReference type="Pfam" id="PF01397">
    <property type="entry name" value="Terpene_synth"/>
    <property type="match status" value="1"/>
</dbReference>
<sequence length="357" mass="41093">MFSALCSSLTVPVTTKPRPTRKQSRSLPSFTIFSELSTKQRRSASYHPTIWETKHIESFVTPYNCEYELHSAPLEELKNISRCSLKTTKDSCILLKRIDSIQRLGVAYHFEDEIEEANNKSAVCFGGKKDVFDRFRGQDGRFLDSLSGDVEGLLSLYEASHLGMPGENALEETKNFTIRKLQYFSTVKMDGSLAKLIEQSLRVFEARNFIDIYHMDETKSPTLLELAQLDYNLVQSVYQKELKELASWWRDSGFKENLAFARDRLIENYLCALGIIFEPHLSKCRIGLTKFVWILDIYDDIYGSLDELERFTNAVNRSYLVEARWFSSEYTPSLDEYLENAWTSVGGHAATVQAYIF</sequence>
<gene>
    <name evidence="7" type="ORF">TorRG33x02_309950</name>
</gene>
<comment type="cofactor">
    <cofactor evidence="1">
        <name>Mg(2+)</name>
        <dbReference type="ChEBI" id="CHEBI:18420"/>
    </cofactor>
</comment>
<dbReference type="InterPro" id="IPR036965">
    <property type="entry name" value="Terpene_synth_N_sf"/>
</dbReference>
<protein>
    <submittedName>
        <fullName evidence="7">Squalene/phytoene synthase</fullName>
    </submittedName>
</protein>
<keyword evidence="2" id="KW-0479">Metal-binding</keyword>
<dbReference type="InParanoid" id="A0A2P5BT10"/>
<dbReference type="AlphaFoldDB" id="A0A2P5BT10"/>
<accession>A0A2P5BT10</accession>
<comment type="caution">
    <text evidence="7">The sequence shown here is derived from an EMBL/GenBank/DDBJ whole genome shotgun (WGS) entry which is preliminary data.</text>
</comment>
<evidence type="ECO:0000259" key="5">
    <source>
        <dbReference type="Pfam" id="PF01397"/>
    </source>
</evidence>
<evidence type="ECO:0000256" key="1">
    <source>
        <dbReference type="ARBA" id="ARBA00001946"/>
    </source>
</evidence>
<feature type="domain" description="Terpene synthase metal-binding" evidence="6">
    <location>
        <begin position="251"/>
        <end position="317"/>
    </location>
</feature>
<evidence type="ECO:0000313" key="7">
    <source>
        <dbReference type="EMBL" id="PON51936.1"/>
    </source>
</evidence>
<keyword evidence="4" id="KW-0456">Lyase</keyword>
<dbReference type="GO" id="GO:0016114">
    <property type="term" value="P:terpenoid biosynthetic process"/>
    <property type="evidence" value="ECO:0007669"/>
    <property type="project" value="InterPro"/>
</dbReference>
<evidence type="ECO:0000313" key="8">
    <source>
        <dbReference type="Proteomes" id="UP000237000"/>
    </source>
</evidence>
<dbReference type="SUPFAM" id="SSF48239">
    <property type="entry name" value="Terpenoid cyclases/Protein prenyltransferases"/>
    <property type="match status" value="1"/>
</dbReference>